<dbReference type="PANTHER" id="PTHR34388">
    <property type="entry name" value="DNA POLYMERASE III SUBUNIT DELTA"/>
    <property type="match status" value="1"/>
</dbReference>
<keyword evidence="2" id="KW-0548">Nucleotidyltransferase</keyword>
<keyword evidence="1" id="KW-0808">Transferase</keyword>
<keyword evidence="4" id="KW-0239">DNA-directed DNA polymerase</keyword>
<dbReference type="SUPFAM" id="SSF52540">
    <property type="entry name" value="P-loop containing nucleoside triphosphate hydrolases"/>
    <property type="match status" value="1"/>
</dbReference>
<evidence type="ECO:0000256" key="3">
    <source>
        <dbReference type="ARBA" id="ARBA00022705"/>
    </source>
</evidence>
<dbReference type="PANTHER" id="PTHR34388:SF1">
    <property type="entry name" value="DNA POLYMERASE III SUBUNIT DELTA"/>
    <property type="match status" value="1"/>
</dbReference>
<keyword evidence="7" id="KW-1185">Reference proteome</keyword>
<protein>
    <submittedName>
        <fullName evidence="6">DNA polymerase III subunit delta</fullName>
    </submittedName>
</protein>
<accession>A0ABU3ZB61</accession>
<dbReference type="Gene3D" id="3.40.50.300">
    <property type="entry name" value="P-loop containing nucleotide triphosphate hydrolases"/>
    <property type="match status" value="1"/>
</dbReference>
<feature type="domain" description="DNA polymerase III delta N-terminal" evidence="5">
    <location>
        <begin position="6"/>
        <end position="115"/>
    </location>
</feature>
<gene>
    <name evidence="6" type="ORF">RVY80_09025</name>
</gene>
<evidence type="ECO:0000259" key="5">
    <source>
        <dbReference type="Pfam" id="PF06144"/>
    </source>
</evidence>
<evidence type="ECO:0000256" key="4">
    <source>
        <dbReference type="ARBA" id="ARBA00022932"/>
    </source>
</evidence>
<keyword evidence="3" id="KW-0235">DNA replication</keyword>
<evidence type="ECO:0000256" key="1">
    <source>
        <dbReference type="ARBA" id="ARBA00022679"/>
    </source>
</evidence>
<comment type="caution">
    <text evidence="6">The sequence shown here is derived from an EMBL/GenBank/DDBJ whole genome shotgun (WGS) entry which is preliminary data.</text>
</comment>
<reference evidence="6 7" key="1">
    <citation type="submission" date="2023-10" db="EMBL/GenBank/DDBJ databases">
        <title>Veillonella sp. nov., isolated from a pig farm feces dump.</title>
        <authorList>
            <person name="Chang Y.-H."/>
        </authorList>
    </citation>
    <scope>NUCLEOTIDE SEQUENCE [LARGE SCALE GENOMIC DNA]</scope>
    <source>
        <strain evidence="6 7">YH-vei2233</strain>
    </source>
</reference>
<dbReference type="NCBIfam" id="TIGR01128">
    <property type="entry name" value="holA"/>
    <property type="match status" value="1"/>
</dbReference>
<dbReference type="InterPro" id="IPR005790">
    <property type="entry name" value="DNA_polIII_delta"/>
</dbReference>
<evidence type="ECO:0000313" key="6">
    <source>
        <dbReference type="EMBL" id="MDV5088966.1"/>
    </source>
</evidence>
<proteinExistence type="predicted"/>
<organism evidence="6 7">
    <name type="scientific">Veillonella absiana</name>
    <dbReference type="NCBI Taxonomy" id="3079305"/>
    <lineage>
        <taxon>Bacteria</taxon>
        <taxon>Bacillati</taxon>
        <taxon>Bacillota</taxon>
        <taxon>Negativicutes</taxon>
        <taxon>Veillonellales</taxon>
        <taxon>Veillonellaceae</taxon>
        <taxon>Veillonella</taxon>
    </lineage>
</organism>
<evidence type="ECO:0000313" key="7">
    <source>
        <dbReference type="Proteomes" id="UP001272515"/>
    </source>
</evidence>
<dbReference type="EMBL" id="JAWJZB010000010">
    <property type="protein sequence ID" value="MDV5088966.1"/>
    <property type="molecule type" value="Genomic_DNA"/>
</dbReference>
<dbReference type="InterPro" id="IPR010372">
    <property type="entry name" value="DNA_pol3_delta_N"/>
</dbReference>
<evidence type="ECO:0000256" key="2">
    <source>
        <dbReference type="ARBA" id="ARBA00022695"/>
    </source>
</evidence>
<sequence length="326" mass="38041">MSVVTLLYGNEPQLIEEKKREFLRSYMYLPLVMLNDESGPARISEQLSEDSLFGDAKVFCLVNLPIIKKSGQKDSKEWDALYELLINYTGDNPVLLIYHDNIDKRIKRNNELLKKIPNTECKRLEGQELLYWLRNYCKSNGYSISPDGMNYLAHMLELWQDVPVTFMKTEMDRYFLQLQDTKTIDAIFLEENSSDYGAKNIFTFKEALLKQDVPVLLELFPFMFGYKEIDRAMSYIEGQLRLQLMVSECRKAGMALRQIETLFKDNGSTTKAYPIKLAYEASPRIPIIALRQLLHGLYEIMTDNRRGKGDIWRFRDLCLTYCGYKG</sequence>
<dbReference type="InterPro" id="IPR027417">
    <property type="entry name" value="P-loop_NTPase"/>
</dbReference>
<dbReference type="Proteomes" id="UP001272515">
    <property type="component" value="Unassembled WGS sequence"/>
</dbReference>
<dbReference type="Pfam" id="PF06144">
    <property type="entry name" value="DNA_pol3_delta"/>
    <property type="match status" value="1"/>
</dbReference>
<name>A0ABU3ZB61_9FIRM</name>